<evidence type="ECO:0000313" key="2">
    <source>
        <dbReference type="Proteomes" id="UP001164539"/>
    </source>
</evidence>
<accession>A0ACC1YY40</accession>
<organism evidence="1 2">
    <name type="scientific">Melia azedarach</name>
    <name type="common">Chinaberry tree</name>
    <dbReference type="NCBI Taxonomy" id="155640"/>
    <lineage>
        <taxon>Eukaryota</taxon>
        <taxon>Viridiplantae</taxon>
        <taxon>Streptophyta</taxon>
        <taxon>Embryophyta</taxon>
        <taxon>Tracheophyta</taxon>
        <taxon>Spermatophyta</taxon>
        <taxon>Magnoliopsida</taxon>
        <taxon>eudicotyledons</taxon>
        <taxon>Gunneridae</taxon>
        <taxon>Pentapetalae</taxon>
        <taxon>rosids</taxon>
        <taxon>malvids</taxon>
        <taxon>Sapindales</taxon>
        <taxon>Meliaceae</taxon>
        <taxon>Melia</taxon>
    </lineage>
</organism>
<reference evidence="1 2" key="1">
    <citation type="journal article" date="2023" name="Science">
        <title>Complex scaffold remodeling in plant triterpene biosynthesis.</title>
        <authorList>
            <person name="De La Pena R."/>
            <person name="Hodgson H."/>
            <person name="Liu J.C."/>
            <person name="Stephenson M.J."/>
            <person name="Martin A.C."/>
            <person name="Owen C."/>
            <person name="Harkess A."/>
            <person name="Leebens-Mack J."/>
            <person name="Jimenez L.E."/>
            <person name="Osbourn A."/>
            <person name="Sattely E.S."/>
        </authorList>
    </citation>
    <scope>NUCLEOTIDE SEQUENCE [LARGE SCALE GENOMIC DNA]</scope>
    <source>
        <strain evidence="2">cv. JPN11</strain>
        <tissue evidence="1">Leaf</tissue>
    </source>
</reference>
<evidence type="ECO:0000313" key="1">
    <source>
        <dbReference type="EMBL" id="KAJ4728382.1"/>
    </source>
</evidence>
<dbReference type="EMBL" id="CM051394">
    <property type="protein sequence ID" value="KAJ4728382.1"/>
    <property type="molecule type" value="Genomic_DNA"/>
</dbReference>
<proteinExistence type="predicted"/>
<gene>
    <name evidence="1" type="ORF">OWV82_001322</name>
</gene>
<dbReference type="Proteomes" id="UP001164539">
    <property type="component" value="Chromosome 1"/>
</dbReference>
<sequence>MYMYMHVGYVRCLKFEKKMGGSIKEMKEEIINNGVGSATATKIRALVVDDNKVNQTIHHRLLQSLGIENQVVVNGKEAVDVHSSGKYFDLILMDMDMPVMNGIEATKKLRAMGIRSTIAGVSTHSQDKEKKEFMEAGLDDYQEKPLTTAKLVSILHKINHTG</sequence>
<name>A0ACC1YY40_MELAZ</name>
<comment type="caution">
    <text evidence="1">The sequence shown here is derived from an EMBL/GenBank/DDBJ whole genome shotgun (WGS) entry which is preliminary data.</text>
</comment>
<protein>
    <submittedName>
        <fullName evidence="1">Two-component response regulator ARR22-like</fullName>
    </submittedName>
</protein>
<keyword evidence="2" id="KW-1185">Reference proteome</keyword>